<gene>
    <name evidence="3" type="ORF">VOLCADRAFT_89809</name>
</gene>
<dbReference type="PROSITE" id="PS50172">
    <property type="entry name" value="BRCT"/>
    <property type="match status" value="2"/>
</dbReference>
<sequence>MEETQRILGGCSVLSWQRVDGDGLSLRGISAKVKELGGKVATRLTKGVTHIIFQRALGASPKQVLAEDEELRFIYRKVQESQGRLFVVSPLWLRSCETARERAKVSTTRYSAQLPVREGGTGPFLMGTRRCTHSQGLQPHEMLLSSAKEAKFIVPRPTKKIFLDKFGPGGRKRFRKAFIARPREHLDLRDINDPLFSSSQQIRELDARIGGNSDQEGVEGAVDAPPRVLADIEEGGEGPTGEKQQQPSNEQNADPPSLAHVRKVELSDSRGRAAQPQPGNIKRGMRQLELSLFVRPKKPKQSPARPDLSSGGAAAAALQPPQQHQQQQSMAEVEPREPRAEDKSSTAEPAKVAAAAPALSSLLLKDAPANPNPKSLKPVPMPLPLSAPAKQQQQSARGSCAVAAHGGAEHKRPTHVPQSETLRRNSTAGAAPAPLAAAADSKVDSASKAAVQLENPRRTSTPPLPAASKQQRAGAAMQPRTNTPQNTAPVLGPAPPAASAVPTTAAAQTALPVSAPRRSLRSLSGTPVAGFVVKSIGRLTPMAMTPKNLTPGSLVMPKLKSRGCLAAGAVVAAVPEGPTDKSPAAPQADEPAPEVDGKAAGSCTAVALEVATVPAGGALGSCDPGPSMMDVCQGIVPESRQGQKPADVLGQAATAVTASARRSARLCRAPPPTPLPLQTMQMRIQEAPNGSRVAAAAGGAVPESPVLGFGFAEAEAEGATDWACDPGRGVEVDESASGQQGEPQGAADTHQRRLRSRNHAAPVKPLPLSPVVHGNMPAGPPGGQESTIAPLPVPALAAAAGHGTACKAGTTTVGVVTAVADESAKGWLCGAGRTPVSTLRRSTRLRGRSPLASTALDRSCEHEPEAVLAENFAARPLGCPEQQQAQREPQEQEQQRPGGAWAGFLVAMQELQGEASPLPVRRMLSMEGAGLHQGGASAAAAAPADCTPITNCKSRRCKKIPDGEEMEVQPPPRPPLPRPPRPPPPQQQQGVVAPLQQLLQPPPPQDAAAPLSLLKPARRLGDESRHGVHINLTLTAAPSPALCTRSRARGSTGTPAAAPANKGHQGPDVQPAADPLQHRLSDTLPAGREERQDNSASEPPAPPQQPPPAADGGKPSRSSQSAGTSGPLLAAAAAASPSGVQERSGSVTRSRRRALEPGAAGAVNAPPPPHSTAARCGRGGFTHAAALLEAAAAQPGADTTQGACTAAGGDAQPKARGGSSSAVGSNSVAPPCPKPATLMTDPAVDSEVERAEAATAGQGPGGPQPGAEAAPKGAAVATMGSRNPPHRPRTSAKQKRLRDSSAAPGKSSKDSYTASTAGGGGGSADLGLQGIDAPRIGAPSAAADSGNGVVVGTGGRLAGGADGAAGAAAAAKATATASALTTSRPAMGPVSRSRLRLRKQAAAAVSAADPTASAGCGEREDIDMAAASGAAGPEQCLSPQRSPKRLRKMPDTAAAAAAPGVSADSAGAPGAEGGTATVPPPRSPPSESKAKAKVPPQGSSQPPPPPPLLPASEAEPGSRQQLPAKVAAKAGISSGAVNARKIVQRRQASGGSAAMQRPLDIPLGVFRSVVLVGSQSKAGAGVTRPASVCLGAGPGVHKPGQASLAGPPGVPELAPAGSSAGPGTAALAPPLGQYPRGKEHPMRAGFRYLACTQVGEEVKAAMEQAIKKLDGARLCTPGYEDGHITHLVVGDTVIRTLKVLLGIANGTIFVRPSWVTASLAAGEWVPEEQHLAQGAFAVTANAPAGPSTGVLAKPLAGQMVAVHNAQCKGLGLGEVQKKKTELETIVKPPHPAWHPNRAPGWG</sequence>
<feature type="compositionally biased region" description="Low complexity" evidence="1">
    <location>
        <begin position="1121"/>
        <end position="1139"/>
    </location>
</feature>
<dbReference type="Proteomes" id="UP000001058">
    <property type="component" value="Unassembled WGS sequence"/>
</dbReference>
<feature type="region of interest" description="Disordered" evidence="1">
    <location>
        <begin position="1192"/>
        <end position="1331"/>
    </location>
</feature>
<feature type="region of interest" description="Disordered" evidence="1">
    <location>
        <begin position="231"/>
        <end position="488"/>
    </location>
</feature>
<evidence type="ECO:0000313" key="3">
    <source>
        <dbReference type="EMBL" id="EFJ49524.1"/>
    </source>
</evidence>
<feature type="compositionally biased region" description="Low complexity" evidence="1">
    <location>
        <begin position="1265"/>
        <end position="1278"/>
    </location>
</feature>
<feature type="compositionally biased region" description="Pro residues" evidence="1">
    <location>
        <begin position="969"/>
        <end position="986"/>
    </location>
</feature>
<feature type="region of interest" description="Disordered" evidence="1">
    <location>
        <begin position="727"/>
        <end position="769"/>
    </location>
</feature>
<feature type="compositionally biased region" description="Polar residues" evidence="1">
    <location>
        <begin position="242"/>
        <end position="254"/>
    </location>
</feature>
<feature type="region of interest" description="Disordered" evidence="1">
    <location>
        <begin position="960"/>
        <end position="991"/>
    </location>
</feature>
<dbReference type="Gene3D" id="3.40.50.10190">
    <property type="entry name" value="BRCT domain"/>
    <property type="match status" value="2"/>
</dbReference>
<proteinExistence type="predicted"/>
<feature type="compositionally biased region" description="Low complexity" evidence="1">
    <location>
        <begin position="1453"/>
        <end position="1477"/>
    </location>
</feature>
<feature type="compositionally biased region" description="Pro residues" evidence="1">
    <location>
        <begin position="1099"/>
        <end position="1109"/>
    </location>
</feature>
<name>D8TSP8_VOLCA</name>
<reference evidence="3 4" key="1">
    <citation type="journal article" date="2010" name="Science">
        <title>Genomic analysis of organismal complexity in the multicellular green alga Volvox carteri.</title>
        <authorList>
            <person name="Prochnik S.E."/>
            <person name="Umen J."/>
            <person name="Nedelcu A.M."/>
            <person name="Hallmann A."/>
            <person name="Miller S.M."/>
            <person name="Nishii I."/>
            <person name="Ferris P."/>
            <person name="Kuo A."/>
            <person name="Mitros T."/>
            <person name="Fritz-Laylin L.K."/>
            <person name="Hellsten U."/>
            <person name="Chapman J."/>
            <person name="Simakov O."/>
            <person name="Rensing S.A."/>
            <person name="Terry A."/>
            <person name="Pangilinan J."/>
            <person name="Kapitonov V."/>
            <person name="Jurka J."/>
            <person name="Salamov A."/>
            <person name="Shapiro H."/>
            <person name="Schmutz J."/>
            <person name="Grimwood J."/>
            <person name="Lindquist E."/>
            <person name="Lucas S."/>
            <person name="Grigoriev I.V."/>
            <person name="Schmitt R."/>
            <person name="Kirk D."/>
            <person name="Rokhsar D.S."/>
        </authorList>
    </citation>
    <scope>NUCLEOTIDE SEQUENCE [LARGE SCALE GENOMIC DNA]</scope>
    <source>
        <strain evidence="4">f. Nagariensis / Eve</strain>
    </source>
</reference>
<dbReference type="SMART" id="SM00292">
    <property type="entry name" value="BRCT"/>
    <property type="match status" value="2"/>
</dbReference>
<feature type="compositionally biased region" description="Low complexity" evidence="1">
    <location>
        <begin position="1217"/>
        <end position="1229"/>
    </location>
</feature>
<dbReference type="KEGG" id="vcn:VOLCADRAFT_89809"/>
<feature type="compositionally biased region" description="Polar residues" evidence="1">
    <location>
        <begin position="416"/>
        <end position="427"/>
    </location>
</feature>
<evidence type="ECO:0000313" key="4">
    <source>
        <dbReference type="Proteomes" id="UP000001058"/>
    </source>
</evidence>
<feature type="region of interest" description="Disordered" evidence="1">
    <location>
        <begin position="1599"/>
        <end position="1636"/>
    </location>
</feature>
<organism evidence="4">
    <name type="scientific">Volvox carteri f. nagariensis</name>
    <dbReference type="NCBI Taxonomy" id="3068"/>
    <lineage>
        <taxon>Eukaryota</taxon>
        <taxon>Viridiplantae</taxon>
        <taxon>Chlorophyta</taxon>
        <taxon>core chlorophytes</taxon>
        <taxon>Chlorophyceae</taxon>
        <taxon>CS clade</taxon>
        <taxon>Chlamydomonadales</taxon>
        <taxon>Volvocaceae</taxon>
        <taxon>Volvox</taxon>
    </lineage>
</organism>
<protein>
    <recommendedName>
        <fullName evidence="2">BRCT domain-containing protein</fullName>
    </recommendedName>
</protein>
<accession>D8TSP8</accession>
<feature type="region of interest" description="Disordered" evidence="1">
    <location>
        <begin position="576"/>
        <end position="597"/>
    </location>
</feature>
<feature type="compositionally biased region" description="Low complexity" evidence="1">
    <location>
        <begin position="1613"/>
        <end position="1631"/>
    </location>
</feature>
<feature type="compositionally biased region" description="Basic and acidic residues" evidence="1">
    <location>
        <begin position="262"/>
        <end position="271"/>
    </location>
</feature>
<dbReference type="InParanoid" id="D8TSP8"/>
<evidence type="ECO:0000256" key="1">
    <source>
        <dbReference type="SAM" id="MobiDB-lite"/>
    </source>
</evidence>
<dbReference type="SUPFAM" id="SSF52113">
    <property type="entry name" value="BRCT domain"/>
    <property type="match status" value="2"/>
</dbReference>
<feature type="region of interest" description="Disordered" evidence="1">
    <location>
        <begin position="1041"/>
        <end position="1075"/>
    </location>
</feature>
<feature type="domain" description="BRCT" evidence="2">
    <location>
        <begin position="3"/>
        <end position="96"/>
    </location>
</feature>
<feature type="compositionally biased region" description="Basic and acidic residues" evidence="1">
    <location>
        <begin position="333"/>
        <end position="345"/>
    </location>
</feature>
<feature type="compositionally biased region" description="Low complexity" evidence="1">
    <location>
        <begin position="428"/>
        <end position="451"/>
    </location>
</feature>
<dbReference type="STRING" id="3068.D8TSP8"/>
<dbReference type="GeneID" id="9618561"/>
<feature type="compositionally biased region" description="Basic residues" evidence="1">
    <location>
        <begin position="1284"/>
        <end position="1296"/>
    </location>
</feature>
<feature type="compositionally biased region" description="Low complexity" evidence="1">
    <location>
        <begin position="313"/>
        <end position="328"/>
    </location>
</feature>
<feature type="region of interest" description="Disordered" evidence="1">
    <location>
        <begin position="1401"/>
        <end position="1527"/>
    </location>
</feature>
<feature type="compositionally biased region" description="Low complexity" evidence="1">
    <location>
        <begin position="346"/>
        <end position="369"/>
    </location>
</feature>
<dbReference type="InterPro" id="IPR036420">
    <property type="entry name" value="BRCT_dom_sf"/>
</dbReference>
<evidence type="ECO:0000259" key="2">
    <source>
        <dbReference type="PROSITE" id="PS50172"/>
    </source>
</evidence>
<feature type="region of interest" description="Disordered" evidence="1">
    <location>
        <begin position="1087"/>
        <end position="1177"/>
    </location>
</feature>
<feature type="domain" description="BRCT" evidence="2">
    <location>
        <begin position="1671"/>
        <end position="1732"/>
    </location>
</feature>
<dbReference type="EMBL" id="GL378335">
    <property type="protein sequence ID" value="EFJ49524.1"/>
    <property type="molecule type" value="Genomic_DNA"/>
</dbReference>
<dbReference type="CDD" id="cd17736">
    <property type="entry name" value="BRCT_microcephalin_rpt2"/>
    <property type="match status" value="1"/>
</dbReference>
<dbReference type="eggNOG" id="KOG4362">
    <property type="taxonomic scope" value="Eukaryota"/>
</dbReference>
<dbReference type="InterPro" id="IPR001357">
    <property type="entry name" value="BRCT_dom"/>
</dbReference>
<dbReference type="OrthoDB" id="2384350at2759"/>
<dbReference type="RefSeq" id="XP_002949505.1">
    <property type="nucleotide sequence ID" value="XM_002949459.1"/>
</dbReference>
<keyword evidence="4" id="KW-1185">Reference proteome</keyword>
<feature type="compositionally biased region" description="Low complexity" evidence="1">
    <location>
        <begin position="1401"/>
        <end position="1414"/>
    </location>
</feature>